<dbReference type="Gene3D" id="3.40.50.10480">
    <property type="entry name" value="Probable brix-domain ribosomal biogenesis protein"/>
    <property type="match status" value="1"/>
</dbReference>
<dbReference type="GO" id="GO:0034457">
    <property type="term" value="C:Mpp10 complex"/>
    <property type="evidence" value="ECO:0007669"/>
    <property type="project" value="UniProtKB-ARBA"/>
</dbReference>
<evidence type="ECO:0000259" key="1">
    <source>
        <dbReference type="PROSITE" id="PS50833"/>
    </source>
</evidence>
<accession>A0A9P0E3E4</accession>
<proteinExistence type="predicted"/>
<dbReference type="GO" id="GO:0042274">
    <property type="term" value="P:ribosomal small subunit biogenesis"/>
    <property type="evidence" value="ECO:0007669"/>
    <property type="project" value="UniProtKB-ARBA"/>
</dbReference>
<dbReference type="GO" id="GO:0005654">
    <property type="term" value="C:nucleoplasm"/>
    <property type="evidence" value="ECO:0007669"/>
    <property type="project" value="UniProtKB-ARBA"/>
</dbReference>
<dbReference type="FunFam" id="3.40.50.10480:FF:000001">
    <property type="entry name" value="IMP4, U3 small nucleolar ribonucleoprotein"/>
    <property type="match status" value="1"/>
</dbReference>
<dbReference type="Proteomes" id="UP001152798">
    <property type="component" value="Chromosome 1"/>
</dbReference>
<reference evidence="2" key="1">
    <citation type="submission" date="2022-01" db="EMBL/GenBank/DDBJ databases">
        <authorList>
            <person name="King R."/>
        </authorList>
    </citation>
    <scope>NUCLEOTIDE SEQUENCE</scope>
</reference>
<dbReference type="GO" id="GO:0042134">
    <property type="term" value="F:rRNA primary transcript binding"/>
    <property type="evidence" value="ECO:0007669"/>
    <property type="project" value="InterPro"/>
</dbReference>
<dbReference type="PANTHER" id="PTHR22734:SF2">
    <property type="entry name" value="U3 SMALL NUCLEOLAR RIBONUCLEOPROTEIN PROTEIN IMP4"/>
    <property type="match status" value="1"/>
</dbReference>
<name>A0A9P0E3E4_NEZVI</name>
<keyword evidence="3" id="KW-1185">Reference proteome</keyword>
<dbReference type="AlphaFoldDB" id="A0A9P0E3E4"/>
<feature type="domain" description="Brix" evidence="1">
    <location>
        <begin position="94"/>
        <end position="275"/>
    </location>
</feature>
<evidence type="ECO:0000313" key="3">
    <source>
        <dbReference type="Proteomes" id="UP001152798"/>
    </source>
</evidence>
<sequence>MLRRQARLRREYLYRKAIEDKKKAIQEKKDRIKQSLESGSLIDTNLRKQALKLVDNLQWEDEGPKLAAAIGTEEGGTCLNHEDDEYRWAGAFDPKIMITTSRDPSSRLKMFAKEVRLIFPNAQRMNRGNYEMKQLIHACRANNVTDFIVLHEHRGIPDNMVICHLPYGPTAYFNLSDVTMRHDIPNIGTVSEQYPHLIFHNFKSKLGLRVMNILKFLFPVPKEESKRVISFANHDDYIAFRHHIYKKVDGGNIELNEVGPRFLLKLYEIKLGTLDTLETANPEWVLRPYMNTAAKRRFLSEEDGWAQDEIMDK</sequence>
<dbReference type="OrthoDB" id="10253204at2759"/>
<dbReference type="SUPFAM" id="SSF52954">
    <property type="entry name" value="Class II aaRS ABD-related"/>
    <property type="match status" value="1"/>
</dbReference>
<dbReference type="GO" id="GO:0006364">
    <property type="term" value="P:rRNA processing"/>
    <property type="evidence" value="ECO:0007669"/>
    <property type="project" value="InterPro"/>
</dbReference>
<dbReference type="GO" id="GO:0030515">
    <property type="term" value="F:snoRNA binding"/>
    <property type="evidence" value="ECO:0007669"/>
    <property type="project" value="TreeGrafter"/>
</dbReference>
<protein>
    <recommendedName>
        <fullName evidence="1">Brix domain-containing protein</fullName>
    </recommendedName>
</protein>
<dbReference type="EMBL" id="OV725077">
    <property type="protein sequence ID" value="CAH1389093.1"/>
    <property type="molecule type" value="Genomic_DNA"/>
</dbReference>
<dbReference type="InterPro" id="IPR007109">
    <property type="entry name" value="Brix"/>
</dbReference>
<dbReference type="SMART" id="SM00879">
    <property type="entry name" value="Brix"/>
    <property type="match status" value="1"/>
</dbReference>
<organism evidence="2 3">
    <name type="scientific">Nezara viridula</name>
    <name type="common">Southern green stink bug</name>
    <name type="synonym">Cimex viridulus</name>
    <dbReference type="NCBI Taxonomy" id="85310"/>
    <lineage>
        <taxon>Eukaryota</taxon>
        <taxon>Metazoa</taxon>
        <taxon>Ecdysozoa</taxon>
        <taxon>Arthropoda</taxon>
        <taxon>Hexapoda</taxon>
        <taxon>Insecta</taxon>
        <taxon>Pterygota</taxon>
        <taxon>Neoptera</taxon>
        <taxon>Paraneoptera</taxon>
        <taxon>Hemiptera</taxon>
        <taxon>Heteroptera</taxon>
        <taxon>Panheteroptera</taxon>
        <taxon>Pentatomomorpha</taxon>
        <taxon>Pentatomoidea</taxon>
        <taxon>Pentatomidae</taxon>
        <taxon>Pentatominae</taxon>
        <taxon>Nezara</taxon>
    </lineage>
</organism>
<dbReference type="InterPro" id="IPR044281">
    <property type="entry name" value="IMP4/RPF1"/>
</dbReference>
<dbReference type="PROSITE" id="PS50833">
    <property type="entry name" value="BRIX"/>
    <property type="match status" value="1"/>
</dbReference>
<dbReference type="GO" id="GO:0032040">
    <property type="term" value="C:small-subunit processome"/>
    <property type="evidence" value="ECO:0007669"/>
    <property type="project" value="TreeGrafter"/>
</dbReference>
<dbReference type="PANTHER" id="PTHR22734">
    <property type="entry name" value="U3 SMALL NUCLEOLAR RIBONUCLEOPROTEIN PROTEIN IMP4"/>
    <property type="match status" value="1"/>
</dbReference>
<dbReference type="Pfam" id="PF04427">
    <property type="entry name" value="Brix"/>
    <property type="match status" value="1"/>
</dbReference>
<gene>
    <name evidence="2" type="ORF">NEZAVI_LOCUS557</name>
</gene>
<evidence type="ECO:0000313" key="2">
    <source>
        <dbReference type="EMBL" id="CAH1389093.1"/>
    </source>
</evidence>